<sequence length="113" mass="12791">MFVMNKNNYDVPITRDNMTYLGIKDGGPQDCLVLAWSATDENNMFMTTVHALEKLVGSVEVALFRIALDPGRKFGFILCPDDEMAKSLHAHYVTIGMEKIFDVVRSVKYLPFL</sequence>
<dbReference type="AlphaFoldDB" id="K3Y054"/>
<dbReference type="ExpressionAtlas" id="K3Y054">
    <property type="expression patterns" value="baseline"/>
</dbReference>
<dbReference type="EnsemblPlants" id="KQL10989">
    <property type="protein sequence ID" value="KQL10989"/>
    <property type="gene ID" value="SETIT_007565mg"/>
</dbReference>
<dbReference type="Gramene" id="KQL10989">
    <property type="protein sequence ID" value="KQL10989"/>
    <property type="gene ID" value="SETIT_007565mg"/>
</dbReference>
<accession>K3Y054</accession>
<reference evidence="1" key="2">
    <citation type="submission" date="2018-08" db="UniProtKB">
        <authorList>
            <consortium name="EnsemblPlants"/>
        </authorList>
    </citation>
    <scope>IDENTIFICATION</scope>
    <source>
        <strain evidence="1">Yugu1</strain>
    </source>
</reference>
<dbReference type="InParanoid" id="K3Y054"/>
<dbReference type="EMBL" id="AGNK02002554">
    <property type="status" value="NOT_ANNOTATED_CDS"/>
    <property type="molecule type" value="Genomic_DNA"/>
</dbReference>
<evidence type="ECO:0000313" key="1">
    <source>
        <dbReference type="EnsemblPlants" id="KQL10989"/>
    </source>
</evidence>
<proteinExistence type="predicted"/>
<organism evidence="1 2">
    <name type="scientific">Setaria italica</name>
    <name type="common">Foxtail millet</name>
    <name type="synonym">Panicum italicum</name>
    <dbReference type="NCBI Taxonomy" id="4555"/>
    <lineage>
        <taxon>Eukaryota</taxon>
        <taxon>Viridiplantae</taxon>
        <taxon>Streptophyta</taxon>
        <taxon>Embryophyta</taxon>
        <taxon>Tracheophyta</taxon>
        <taxon>Spermatophyta</taxon>
        <taxon>Magnoliopsida</taxon>
        <taxon>Liliopsida</taxon>
        <taxon>Poales</taxon>
        <taxon>Poaceae</taxon>
        <taxon>PACMAD clade</taxon>
        <taxon>Panicoideae</taxon>
        <taxon>Panicodae</taxon>
        <taxon>Paniceae</taxon>
        <taxon>Cenchrinae</taxon>
        <taxon>Setaria</taxon>
    </lineage>
</organism>
<dbReference type="HOGENOM" id="CLU_2363656_0_0_1"/>
<protein>
    <submittedName>
        <fullName evidence="1">Uncharacterized protein</fullName>
    </submittedName>
</protein>
<keyword evidence="2" id="KW-1185">Reference proteome</keyword>
<name>K3Y054_SETIT</name>
<dbReference type="Proteomes" id="UP000004995">
    <property type="component" value="Unassembled WGS sequence"/>
</dbReference>
<reference evidence="2" key="1">
    <citation type="journal article" date="2012" name="Nat. Biotechnol.">
        <title>Reference genome sequence of the model plant Setaria.</title>
        <authorList>
            <person name="Bennetzen J.L."/>
            <person name="Schmutz J."/>
            <person name="Wang H."/>
            <person name="Percifield R."/>
            <person name="Hawkins J."/>
            <person name="Pontaroli A.C."/>
            <person name="Estep M."/>
            <person name="Feng L."/>
            <person name="Vaughn J.N."/>
            <person name="Grimwood J."/>
            <person name="Jenkins J."/>
            <person name="Barry K."/>
            <person name="Lindquist E."/>
            <person name="Hellsten U."/>
            <person name="Deshpande S."/>
            <person name="Wang X."/>
            <person name="Wu X."/>
            <person name="Mitros T."/>
            <person name="Triplett J."/>
            <person name="Yang X."/>
            <person name="Ye C.Y."/>
            <person name="Mauro-Herrera M."/>
            <person name="Wang L."/>
            <person name="Li P."/>
            <person name="Sharma M."/>
            <person name="Sharma R."/>
            <person name="Ronald P.C."/>
            <person name="Panaud O."/>
            <person name="Kellogg E.A."/>
            <person name="Brutnell T.P."/>
            <person name="Doust A.N."/>
            <person name="Tuskan G.A."/>
            <person name="Rokhsar D."/>
            <person name="Devos K.M."/>
        </authorList>
    </citation>
    <scope>NUCLEOTIDE SEQUENCE [LARGE SCALE GENOMIC DNA]</scope>
    <source>
        <strain evidence="2">cv. Yugu1</strain>
    </source>
</reference>
<evidence type="ECO:0000313" key="2">
    <source>
        <dbReference type="Proteomes" id="UP000004995"/>
    </source>
</evidence>